<dbReference type="PANTHER" id="PTHR30292">
    <property type="entry name" value="UNCHARACTERIZED PROTEIN YBGL-RELATED"/>
    <property type="match status" value="1"/>
</dbReference>
<sequence length="238" mass="26532">MKLNCDLAEIDNGVAELVMPFIDMANICCAAHAGSTALIKSTLKLAKKYQVEIGAHPSYPDRENFGRKSINISKQELTETLYQQISLVCLLAHENGQEVSYVKPHGALYNDMINDEQLFILILKVIEQINSSLKLMLLATPNNQHFRQLANAFGIELIFEAFADRRYTDDGFLMSRTVSGAVLNKEQTLAQVQQLIATQTVETSGKRLLPLNAQTVCVHGDNKDGVDLIKELKELCHQ</sequence>
<dbReference type="GO" id="GO:0005975">
    <property type="term" value="P:carbohydrate metabolic process"/>
    <property type="evidence" value="ECO:0007669"/>
    <property type="project" value="InterPro"/>
</dbReference>
<dbReference type="InterPro" id="IPR005501">
    <property type="entry name" value="LamB/YcsF/PxpA-like"/>
</dbReference>
<dbReference type="InterPro" id="IPR011330">
    <property type="entry name" value="Glyco_hydro/deAcase_b/a-brl"/>
</dbReference>
<keyword evidence="2" id="KW-1185">Reference proteome</keyword>
<dbReference type="Pfam" id="PF03746">
    <property type="entry name" value="LamB_YcsF"/>
    <property type="match status" value="1"/>
</dbReference>
<dbReference type="EMBL" id="JACHHU010000045">
    <property type="protein sequence ID" value="MBB6545052.1"/>
    <property type="molecule type" value="Genomic_DNA"/>
</dbReference>
<gene>
    <name evidence="1" type="ORF">HNQ55_003588</name>
</gene>
<organism evidence="1 2">
    <name type="scientific">Thalassotalea piscium</name>
    <dbReference type="NCBI Taxonomy" id="1230533"/>
    <lineage>
        <taxon>Bacteria</taxon>
        <taxon>Pseudomonadati</taxon>
        <taxon>Pseudomonadota</taxon>
        <taxon>Gammaproteobacteria</taxon>
        <taxon>Alteromonadales</taxon>
        <taxon>Colwelliaceae</taxon>
        <taxon>Thalassotalea</taxon>
    </lineage>
</organism>
<accession>A0A7X0NKB7</accession>
<proteinExistence type="predicted"/>
<dbReference type="Gene3D" id="3.20.20.370">
    <property type="entry name" value="Glycoside hydrolase/deacetylase"/>
    <property type="match status" value="1"/>
</dbReference>
<reference evidence="1 2" key="1">
    <citation type="submission" date="2020-08" db="EMBL/GenBank/DDBJ databases">
        <title>Genomic Encyclopedia of Type Strains, Phase IV (KMG-IV): sequencing the most valuable type-strain genomes for metagenomic binning, comparative biology and taxonomic classification.</title>
        <authorList>
            <person name="Goeker M."/>
        </authorList>
    </citation>
    <scope>NUCLEOTIDE SEQUENCE [LARGE SCALE GENOMIC DNA]</scope>
    <source>
        <strain evidence="1 2">DSM 26287</strain>
    </source>
</reference>
<evidence type="ECO:0000313" key="2">
    <source>
        <dbReference type="Proteomes" id="UP000537141"/>
    </source>
</evidence>
<dbReference type="RefSeq" id="WP_184426707.1">
    <property type="nucleotide sequence ID" value="NZ_AP027362.1"/>
</dbReference>
<comment type="caution">
    <text evidence="1">The sequence shown here is derived from an EMBL/GenBank/DDBJ whole genome shotgun (WGS) entry which is preliminary data.</text>
</comment>
<name>A0A7X0NKB7_9GAMM</name>
<dbReference type="NCBIfam" id="NF003816">
    <property type="entry name" value="PRK05406.1-5"/>
    <property type="match status" value="1"/>
</dbReference>
<evidence type="ECO:0000313" key="1">
    <source>
        <dbReference type="EMBL" id="MBB6545052.1"/>
    </source>
</evidence>
<protein>
    <submittedName>
        <fullName evidence="1">UPF0271 protein</fullName>
    </submittedName>
</protein>
<dbReference type="SUPFAM" id="SSF88713">
    <property type="entry name" value="Glycoside hydrolase/deacetylase"/>
    <property type="match status" value="1"/>
</dbReference>
<dbReference type="PANTHER" id="PTHR30292:SF0">
    <property type="entry name" value="5-OXOPROLINASE SUBUNIT A"/>
    <property type="match status" value="1"/>
</dbReference>
<dbReference type="CDD" id="cd10801">
    <property type="entry name" value="LamB_YcsF_like_1"/>
    <property type="match status" value="1"/>
</dbReference>
<dbReference type="AlphaFoldDB" id="A0A7X0NKB7"/>
<dbReference type="Proteomes" id="UP000537141">
    <property type="component" value="Unassembled WGS sequence"/>
</dbReference>